<dbReference type="Pfam" id="PF07885">
    <property type="entry name" value="Ion_trans_2"/>
    <property type="match status" value="1"/>
</dbReference>
<sequence length="604" mass="70782">MKRLLLFFLIFYAQGVLAQEENEYKEYSYTEFFRLIDQEKDSVFRLSDALIKFNPDTDQRFKERVSFENDSLYNKSELIVVDKHVELNNVQFLARLYNGENVAYADGVIRFVQFQKKLILNDVISVLISNCIFSDGFELNTLNCEREGLNDETSSYIMIRYSSFNDGFRFFKNCYKSLDYKGYFLMEHNEFSSQSENSRFSLTLLNSKSAQIRNNNIFSKNTAQLHFSQISDAFNLENNLIDLNDPYLHLEKIDASLNLKSNTFSSTVKFEIDELTEKDEVEWEQFKGKLVHADSYAILVWNEMKKLHFNLLPEEREEFSNLYLDSVRYYNRSIYANEISIKGLFFKYFKNKYDTESANEVYLELKDFETKRLEVLHQQNPGFRSYFKWKVNQFLKLFSDYGTEPSKAIVFSLYVIIAFALIYLFFPNSWDSHGKNRIVDRYSFFFKYLQRNAGMHEVYLEEKKNELLGYDEFKSLITQSEKSVPRFFSATALPLYQWAISGTQLSAKILSKVDILKGTWEDLPAGQKAWKSFLLVGGFLIALVYDLLIKVLNALMLSINTFTTLGFGEIPIKGLPRYLAIIQGFIGWFMLTIFSVSLISQLLN</sequence>
<dbReference type="Proteomes" id="UP001206788">
    <property type="component" value="Unassembled WGS sequence"/>
</dbReference>
<keyword evidence="4" id="KW-0407">Ion channel</keyword>
<keyword evidence="1" id="KW-0812">Transmembrane</keyword>
<evidence type="ECO:0000313" key="4">
    <source>
        <dbReference type="EMBL" id="MCS5491333.1"/>
    </source>
</evidence>
<keyword evidence="4" id="KW-0813">Transport</keyword>
<protein>
    <submittedName>
        <fullName evidence="4">Potassium channel family protein</fullName>
    </submittedName>
</protein>
<dbReference type="EMBL" id="JANWGH010000003">
    <property type="protein sequence ID" value="MCS5491333.1"/>
    <property type="molecule type" value="Genomic_DNA"/>
</dbReference>
<feature type="transmembrane region" description="Helical" evidence="1">
    <location>
        <begin position="578"/>
        <end position="599"/>
    </location>
</feature>
<keyword evidence="1" id="KW-1133">Transmembrane helix</keyword>
<dbReference type="SUPFAM" id="SSF51126">
    <property type="entry name" value="Pectin lyase-like"/>
    <property type="match status" value="1"/>
</dbReference>
<feature type="chain" id="PRO_5047097201" evidence="2">
    <location>
        <begin position="19"/>
        <end position="604"/>
    </location>
</feature>
<organism evidence="4 5">
    <name type="scientific">Algoriphagus limi</name>
    <dbReference type="NCBI Taxonomy" id="2975273"/>
    <lineage>
        <taxon>Bacteria</taxon>
        <taxon>Pseudomonadati</taxon>
        <taxon>Bacteroidota</taxon>
        <taxon>Cytophagia</taxon>
        <taxon>Cytophagales</taxon>
        <taxon>Cyclobacteriaceae</taxon>
        <taxon>Algoriphagus</taxon>
    </lineage>
</organism>
<keyword evidence="5" id="KW-1185">Reference proteome</keyword>
<evidence type="ECO:0000256" key="1">
    <source>
        <dbReference type="SAM" id="Phobius"/>
    </source>
</evidence>
<dbReference type="InterPro" id="IPR013099">
    <property type="entry name" value="K_chnl_dom"/>
</dbReference>
<dbReference type="InterPro" id="IPR011050">
    <property type="entry name" value="Pectin_lyase_fold/virulence"/>
</dbReference>
<feature type="domain" description="Potassium channel" evidence="3">
    <location>
        <begin position="539"/>
        <end position="600"/>
    </location>
</feature>
<gene>
    <name evidence="4" type="ORF">NY014_12880</name>
</gene>
<dbReference type="GO" id="GO:0034220">
    <property type="term" value="P:monoatomic ion transmembrane transport"/>
    <property type="evidence" value="ECO:0007669"/>
    <property type="project" value="UniProtKB-KW"/>
</dbReference>
<evidence type="ECO:0000313" key="5">
    <source>
        <dbReference type="Proteomes" id="UP001206788"/>
    </source>
</evidence>
<keyword evidence="1" id="KW-0472">Membrane</keyword>
<keyword evidence="4" id="KW-0406">Ion transport</keyword>
<keyword evidence="2" id="KW-0732">Signal</keyword>
<reference evidence="4 5" key="1">
    <citation type="submission" date="2022-08" db="EMBL/GenBank/DDBJ databases">
        <title>Algoriphagus sp. CAU 1643 isolated from mud.</title>
        <authorList>
            <person name="Kim W."/>
        </authorList>
    </citation>
    <scope>NUCLEOTIDE SEQUENCE [LARGE SCALE GENOMIC DNA]</scope>
    <source>
        <strain evidence="4 5">CAU 1643</strain>
    </source>
</reference>
<evidence type="ECO:0000256" key="2">
    <source>
        <dbReference type="SAM" id="SignalP"/>
    </source>
</evidence>
<comment type="caution">
    <text evidence="4">The sequence shown here is derived from an EMBL/GenBank/DDBJ whole genome shotgun (WGS) entry which is preliminary data.</text>
</comment>
<proteinExistence type="predicted"/>
<accession>A0ABT2G9A2</accession>
<name>A0ABT2G9A2_9BACT</name>
<feature type="transmembrane region" description="Helical" evidence="1">
    <location>
        <begin position="408"/>
        <end position="426"/>
    </location>
</feature>
<feature type="signal peptide" evidence="2">
    <location>
        <begin position="1"/>
        <end position="18"/>
    </location>
</feature>
<dbReference type="RefSeq" id="WP_259414998.1">
    <property type="nucleotide sequence ID" value="NZ_JANWGH010000003.1"/>
</dbReference>
<evidence type="ECO:0000259" key="3">
    <source>
        <dbReference type="Pfam" id="PF07885"/>
    </source>
</evidence>
<feature type="transmembrane region" description="Helical" evidence="1">
    <location>
        <begin position="533"/>
        <end position="558"/>
    </location>
</feature>